<accession>A0A6S7IW47</accession>
<evidence type="ECO:0000313" key="2">
    <source>
        <dbReference type="Proteomes" id="UP001152795"/>
    </source>
</evidence>
<comment type="caution">
    <text evidence="1">The sequence shown here is derived from an EMBL/GenBank/DDBJ whole genome shotgun (WGS) entry which is preliminary data.</text>
</comment>
<sequence>MQDSGYFVCAKPSLRPSFNALSIYLNIMYNIRQQQEDEHQEQQAEYFSDSIMATFFQEPNYEGPCKDKVRDCSDITARGPLPNGAQSAKVEGKDNWLVYGGKNEADPSAELVAGKAYPNVESMGLPAGTIIQSIKIKA</sequence>
<dbReference type="EMBL" id="CACRXK020005360">
    <property type="protein sequence ID" value="CAB4005938.1"/>
    <property type="molecule type" value="Genomic_DNA"/>
</dbReference>
<gene>
    <name evidence="1" type="ORF">PACLA_8A034635</name>
</gene>
<protein>
    <submittedName>
        <fullName evidence="1">Uncharacterized protein</fullName>
    </submittedName>
</protein>
<organism evidence="1 2">
    <name type="scientific">Paramuricea clavata</name>
    <name type="common">Red gorgonian</name>
    <name type="synonym">Violescent sea-whip</name>
    <dbReference type="NCBI Taxonomy" id="317549"/>
    <lineage>
        <taxon>Eukaryota</taxon>
        <taxon>Metazoa</taxon>
        <taxon>Cnidaria</taxon>
        <taxon>Anthozoa</taxon>
        <taxon>Octocorallia</taxon>
        <taxon>Malacalcyonacea</taxon>
        <taxon>Plexauridae</taxon>
        <taxon>Paramuricea</taxon>
    </lineage>
</organism>
<dbReference type="InterPro" id="IPR011024">
    <property type="entry name" value="G_crystallin-like"/>
</dbReference>
<proteinExistence type="predicted"/>
<dbReference type="Gene3D" id="2.60.20.10">
    <property type="entry name" value="Crystallins"/>
    <property type="match status" value="1"/>
</dbReference>
<name>A0A6S7IW47_PARCT</name>
<reference evidence="1" key="1">
    <citation type="submission" date="2020-04" db="EMBL/GenBank/DDBJ databases">
        <authorList>
            <person name="Alioto T."/>
            <person name="Alioto T."/>
            <person name="Gomez Garrido J."/>
        </authorList>
    </citation>
    <scope>NUCLEOTIDE SEQUENCE</scope>
    <source>
        <strain evidence="1">A484AB</strain>
    </source>
</reference>
<evidence type="ECO:0000313" key="1">
    <source>
        <dbReference type="EMBL" id="CAB4005938.1"/>
    </source>
</evidence>
<dbReference type="Proteomes" id="UP001152795">
    <property type="component" value="Unassembled WGS sequence"/>
</dbReference>
<dbReference type="AlphaFoldDB" id="A0A6S7IW47"/>
<keyword evidence="2" id="KW-1185">Reference proteome</keyword>
<dbReference type="SUPFAM" id="SSF49695">
    <property type="entry name" value="gamma-Crystallin-like"/>
    <property type="match status" value="1"/>
</dbReference>